<dbReference type="InterPro" id="IPR036237">
    <property type="entry name" value="Xyl_isomerase-like_sf"/>
</dbReference>
<dbReference type="SUPFAM" id="SSF51658">
    <property type="entry name" value="Xylose isomerase-like"/>
    <property type="match status" value="1"/>
</dbReference>
<dbReference type="PANTHER" id="PTHR12110">
    <property type="entry name" value="HYDROXYPYRUVATE ISOMERASE"/>
    <property type="match status" value="1"/>
</dbReference>
<dbReference type="EMBL" id="PDSK01000090">
    <property type="protein sequence ID" value="PIE34302.1"/>
    <property type="molecule type" value="Genomic_DNA"/>
</dbReference>
<name>A0A2G6KH25_9BACT</name>
<accession>A0A2G6KH25</accession>
<evidence type="ECO:0000313" key="3">
    <source>
        <dbReference type="Proteomes" id="UP000230821"/>
    </source>
</evidence>
<dbReference type="InterPro" id="IPR050312">
    <property type="entry name" value="IolE/XylAMocC-like"/>
</dbReference>
<comment type="caution">
    <text evidence="2">The sequence shown here is derived from an EMBL/GenBank/DDBJ whole genome shotgun (WGS) entry which is preliminary data.</text>
</comment>
<dbReference type="InterPro" id="IPR013022">
    <property type="entry name" value="Xyl_isomerase-like_TIM-brl"/>
</dbReference>
<proteinExistence type="predicted"/>
<dbReference type="Gene3D" id="3.20.20.150">
    <property type="entry name" value="Divalent-metal-dependent TIM barrel enzymes"/>
    <property type="match status" value="1"/>
</dbReference>
<dbReference type="Proteomes" id="UP000230821">
    <property type="component" value="Unassembled WGS sequence"/>
</dbReference>
<dbReference type="Pfam" id="PF01261">
    <property type="entry name" value="AP_endonuc_2"/>
    <property type="match status" value="1"/>
</dbReference>
<organism evidence="2 3">
    <name type="scientific">candidate division KSB3 bacterium</name>
    <dbReference type="NCBI Taxonomy" id="2044937"/>
    <lineage>
        <taxon>Bacteria</taxon>
        <taxon>candidate division KSB3</taxon>
    </lineage>
</organism>
<dbReference type="PANTHER" id="PTHR12110:SF21">
    <property type="entry name" value="XYLOSE ISOMERASE-LIKE TIM BARREL DOMAIN-CONTAINING PROTEIN"/>
    <property type="match status" value="1"/>
</dbReference>
<evidence type="ECO:0000313" key="2">
    <source>
        <dbReference type="EMBL" id="PIE34302.1"/>
    </source>
</evidence>
<dbReference type="AlphaFoldDB" id="A0A2G6KH25"/>
<protein>
    <recommendedName>
        <fullName evidence="1">Xylose isomerase-like TIM barrel domain-containing protein</fullName>
    </recommendedName>
</protein>
<feature type="domain" description="Xylose isomerase-like TIM barrel" evidence="1">
    <location>
        <begin position="32"/>
        <end position="273"/>
    </location>
</feature>
<gene>
    <name evidence="2" type="ORF">CSA56_07910</name>
</gene>
<reference evidence="2 3" key="1">
    <citation type="submission" date="2017-10" db="EMBL/GenBank/DDBJ databases">
        <title>Novel microbial diversity and functional potential in the marine mammal oral microbiome.</title>
        <authorList>
            <person name="Dudek N.K."/>
            <person name="Sun C.L."/>
            <person name="Burstein D."/>
            <person name="Kantor R.S."/>
            <person name="Aliaga Goltsman D.S."/>
            <person name="Bik E.M."/>
            <person name="Thomas B.C."/>
            <person name="Banfield J.F."/>
            <person name="Relman D.A."/>
        </authorList>
    </citation>
    <scope>NUCLEOTIDE SEQUENCE [LARGE SCALE GENOMIC DNA]</scope>
    <source>
        <strain evidence="2">DOLJORAL78_47_16</strain>
    </source>
</reference>
<evidence type="ECO:0000259" key="1">
    <source>
        <dbReference type="Pfam" id="PF01261"/>
    </source>
</evidence>
<sequence>MSVILGLMENPNMKQAVCNELFGSMAFSKTCELLVKHGFSGIEIAPYTISDDSGRISPPTLRNINATLKDYGLEFAGFHWLLAPPPVLRFTAADPALRNRARAHLKHLLHAAGELGGGNLIFGSPEQRKATDVSPADGLQFFIESLQDLAETASQAHNTICLEALPKSVTNIMNTLEEVERIVHTIDHPAIQGMFDFHNCDDETLSWERLLTKYRPIIRHVHLNNNNGGNPTIADAPAYRPAFQALKNSQYSGWISLEIFTTPEDPEQILRDTSELNHELLPP</sequence>